<evidence type="ECO:0000313" key="3">
    <source>
        <dbReference type="Proteomes" id="UP001385951"/>
    </source>
</evidence>
<accession>A0AAW0G130</accession>
<evidence type="ECO:0000256" key="1">
    <source>
        <dbReference type="SAM" id="Phobius"/>
    </source>
</evidence>
<feature type="transmembrane region" description="Helical" evidence="1">
    <location>
        <begin position="237"/>
        <end position="260"/>
    </location>
</feature>
<feature type="transmembrane region" description="Helical" evidence="1">
    <location>
        <begin position="83"/>
        <end position="106"/>
    </location>
</feature>
<keyword evidence="1" id="KW-0812">Transmembrane</keyword>
<organism evidence="2 3">
    <name type="scientific">Cerrena zonata</name>
    <dbReference type="NCBI Taxonomy" id="2478898"/>
    <lineage>
        <taxon>Eukaryota</taxon>
        <taxon>Fungi</taxon>
        <taxon>Dikarya</taxon>
        <taxon>Basidiomycota</taxon>
        <taxon>Agaricomycotina</taxon>
        <taxon>Agaricomycetes</taxon>
        <taxon>Polyporales</taxon>
        <taxon>Cerrenaceae</taxon>
        <taxon>Cerrena</taxon>
    </lineage>
</organism>
<proteinExistence type="predicted"/>
<dbReference type="AlphaFoldDB" id="A0AAW0G130"/>
<keyword evidence="1" id="KW-1133">Transmembrane helix</keyword>
<reference evidence="2 3" key="1">
    <citation type="submission" date="2022-09" db="EMBL/GenBank/DDBJ databases">
        <authorList>
            <person name="Palmer J.M."/>
        </authorList>
    </citation>
    <scope>NUCLEOTIDE SEQUENCE [LARGE SCALE GENOMIC DNA]</scope>
    <source>
        <strain evidence="2 3">DSM 7382</strain>
    </source>
</reference>
<gene>
    <name evidence="2" type="ORF">QCA50_011595</name>
</gene>
<comment type="caution">
    <text evidence="2">The sequence shown here is derived from an EMBL/GenBank/DDBJ whole genome shotgun (WGS) entry which is preliminary data.</text>
</comment>
<evidence type="ECO:0000313" key="2">
    <source>
        <dbReference type="EMBL" id="KAK7685232.1"/>
    </source>
</evidence>
<feature type="transmembrane region" description="Helical" evidence="1">
    <location>
        <begin position="56"/>
        <end position="77"/>
    </location>
</feature>
<dbReference type="Proteomes" id="UP001385951">
    <property type="component" value="Unassembled WGS sequence"/>
</dbReference>
<feature type="transmembrane region" description="Helical" evidence="1">
    <location>
        <begin position="118"/>
        <end position="139"/>
    </location>
</feature>
<name>A0AAW0G130_9APHY</name>
<sequence>MSLQNLTFDAMQRVLNARYFYIAITSAWVWDALVISQNALQVFAGRRIALSDIAYFLSRLFAAIAVLTNFAILVTRLHDCNMGLHVVCWSAVLAICFSMLLILICVNGIFFKSRMAQSLFSLLWVIASLSIFSTPFAFAVTQMEPMGHCALTQVEKLGLAGPATVAIFEMVLFVSVSCRVVSRCTAGVQQIPFSTSHMRRIWKALWETGQLYFLPLLIVKIGLLIVMTSVSKETIVLVQYQGILILADGVLLNIMACRVYHSLTAGVLQRSSEVSTQLSSINFRRGSIDSHMLGGTDNGGLSGVFTIQVRRPVKRYCIFKLKSNTLIIIEYEACIPPFLSG</sequence>
<dbReference type="EMBL" id="JASBNA010000021">
    <property type="protein sequence ID" value="KAK7685232.1"/>
    <property type="molecule type" value="Genomic_DNA"/>
</dbReference>
<keyword evidence="3" id="KW-1185">Reference proteome</keyword>
<feature type="transmembrane region" description="Helical" evidence="1">
    <location>
        <begin position="20"/>
        <end position="44"/>
    </location>
</feature>
<feature type="transmembrane region" description="Helical" evidence="1">
    <location>
        <begin position="211"/>
        <end position="231"/>
    </location>
</feature>
<keyword evidence="1" id="KW-0472">Membrane</keyword>
<protein>
    <submittedName>
        <fullName evidence="2">Uncharacterized protein</fullName>
    </submittedName>
</protein>
<feature type="transmembrane region" description="Helical" evidence="1">
    <location>
        <begin position="159"/>
        <end position="181"/>
    </location>
</feature>